<dbReference type="AlphaFoldDB" id="A0A3D8MBE1"/>
<dbReference type="RefSeq" id="WP_115592481.1">
    <property type="nucleotide sequence ID" value="NZ_QRHA01000003.1"/>
</dbReference>
<evidence type="ECO:0008006" key="3">
    <source>
        <dbReference type="Google" id="ProtNLM"/>
    </source>
</evidence>
<dbReference type="OrthoDB" id="9157385at2"/>
<dbReference type="Gene3D" id="3.80.10.10">
    <property type="entry name" value="Ribonuclease Inhibitor"/>
    <property type="match status" value="1"/>
</dbReference>
<gene>
    <name evidence="1" type="ORF">DXV75_06035</name>
</gene>
<dbReference type="EMBL" id="QRHA01000003">
    <property type="protein sequence ID" value="RDV27582.1"/>
    <property type="molecule type" value="Genomic_DNA"/>
</dbReference>
<reference evidence="2" key="1">
    <citation type="submission" date="2018-08" db="EMBL/GenBank/DDBJ databases">
        <authorList>
            <person name="Zhang J."/>
            <person name="Du Z.-J."/>
        </authorList>
    </citation>
    <scope>NUCLEOTIDE SEQUENCE [LARGE SCALE GENOMIC DNA]</scope>
    <source>
        <strain evidence="2">KCTC 52655</strain>
    </source>
</reference>
<keyword evidence="2" id="KW-1185">Reference proteome</keyword>
<organism evidence="1 2">
    <name type="scientific">Alteromonas aestuariivivens</name>
    <dbReference type="NCBI Taxonomy" id="1938339"/>
    <lineage>
        <taxon>Bacteria</taxon>
        <taxon>Pseudomonadati</taxon>
        <taxon>Pseudomonadota</taxon>
        <taxon>Gammaproteobacteria</taxon>
        <taxon>Alteromonadales</taxon>
        <taxon>Alteromonadaceae</taxon>
        <taxon>Alteromonas/Salinimonas group</taxon>
        <taxon>Alteromonas</taxon>
    </lineage>
</organism>
<dbReference type="InterPro" id="IPR032675">
    <property type="entry name" value="LRR_dom_sf"/>
</dbReference>
<accession>A0A3D8MBE1</accession>
<proteinExistence type="predicted"/>
<comment type="caution">
    <text evidence="1">The sequence shown here is derived from an EMBL/GenBank/DDBJ whole genome shotgun (WGS) entry which is preliminary data.</text>
</comment>
<protein>
    <recommendedName>
        <fullName evidence="3">Leucine-rich repeat domain-containing protein</fullName>
    </recommendedName>
</protein>
<evidence type="ECO:0000313" key="2">
    <source>
        <dbReference type="Proteomes" id="UP000256561"/>
    </source>
</evidence>
<name>A0A3D8MBE1_9ALTE</name>
<dbReference type="Proteomes" id="UP000256561">
    <property type="component" value="Unassembled WGS sequence"/>
</dbReference>
<evidence type="ECO:0000313" key="1">
    <source>
        <dbReference type="EMBL" id="RDV27582.1"/>
    </source>
</evidence>
<dbReference type="SUPFAM" id="SSF52058">
    <property type="entry name" value="L domain-like"/>
    <property type="match status" value="1"/>
</dbReference>
<sequence length="230" mass="26456">MTHSLGIETNQMENCINEIQDRRILGVFGCPVFGFKQEDLDFLSEIPFIKQVWFWEIGLKDIGGLYSLQDLTYFGIHEKRPAIDFSKFPKLEKAVWHPIRKDSGLGDLDSLQGLDVWRFKPKDKTYESIELPKKLKQLDLNWCNPISLNGMPVLSELEELQIHYCRNLESIESIFDFAPNLKKLVITRCANLKGFEVVSNHDWEHMYIEVKGKTVANKSKHSDGVNAAGV</sequence>